<accession>A0AB39WF64</accession>
<dbReference type="EMBL" id="CP165627">
    <property type="protein sequence ID" value="XDV00631.1"/>
    <property type="molecule type" value="Genomic_DNA"/>
</dbReference>
<proteinExistence type="predicted"/>
<evidence type="ECO:0000256" key="1">
    <source>
        <dbReference type="SAM" id="Phobius"/>
    </source>
</evidence>
<gene>
    <name evidence="2" type="ORF">AB3G32_09820</name>
</gene>
<organism evidence="2">
    <name type="scientific">Flavobacterium sp. WC2429</name>
    <dbReference type="NCBI Taxonomy" id="3234140"/>
    <lineage>
        <taxon>Bacteria</taxon>
        <taxon>Pseudomonadati</taxon>
        <taxon>Bacteroidota</taxon>
        <taxon>Flavobacteriia</taxon>
        <taxon>Flavobacteriales</taxon>
        <taxon>Flavobacteriaceae</taxon>
        <taxon>Flavobacterium</taxon>
    </lineage>
</organism>
<keyword evidence="1" id="KW-0472">Membrane</keyword>
<sequence length="227" mass="26952">MKRFYSFLATIIIAICIISYFVTQEVFVSTQFSTIIDIINVTQVLISIYIAYLLFDRFGTSKKILDKQNEIILDYLEELKKLRIHIYLFEGEKLKIEVNTNISKDMNFSRELFVDKKIMLVKSGYFSLDKIKKFNELTNHPLFPIELKNELDIFNYSVLTSSLSEKKENFAFFSLEPEYDFDMTKWMIPGRKEDITITDFFDKIENLLITVENWINKESSIRIKLNF</sequence>
<protein>
    <submittedName>
        <fullName evidence="2">Uncharacterized protein</fullName>
    </submittedName>
</protein>
<feature type="transmembrane region" description="Helical" evidence="1">
    <location>
        <begin position="35"/>
        <end position="55"/>
    </location>
</feature>
<dbReference type="RefSeq" id="WP_369764689.1">
    <property type="nucleotide sequence ID" value="NZ_CP165627.1"/>
</dbReference>
<feature type="transmembrane region" description="Helical" evidence="1">
    <location>
        <begin position="5"/>
        <end position="23"/>
    </location>
</feature>
<keyword evidence="1" id="KW-1133">Transmembrane helix</keyword>
<dbReference type="AlphaFoldDB" id="A0AB39WF64"/>
<reference evidence="2" key="1">
    <citation type="submission" date="2024-07" db="EMBL/GenBank/DDBJ databases">
        <authorList>
            <person name="Biller S.J."/>
        </authorList>
    </citation>
    <scope>NUCLEOTIDE SEQUENCE</scope>
    <source>
        <strain evidence="2">WC2429</strain>
    </source>
</reference>
<keyword evidence="1" id="KW-0812">Transmembrane</keyword>
<evidence type="ECO:0000313" key="2">
    <source>
        <dbReference type="EMBL" id="XDV00631.1"/>
    </source>
</evidence>
<name>A0AB39WF64_9FLAO</name>